<keyword evidence="3 6" id="KW-0812">Transmembrane</keyword>
<feature type="chain" id="PRO_5040152467" evidence="7">
    <location>
        <begin position="19"/>
        <end position="769"/>
    </location>
</feature>
<sequence>MPQQRLLVLALLPLSGLAFSSSRTAPRSNARLPSRLVLSTVLLEEESFPNAEKPDELQSTVEGELQVDIGKELFLAGIECVSSETLLTDAAVMPVLMDSGADSLLGSGFDEGPTVPKTEESFEFSLNTTIKSVAELGQEINQQKVTTRNVEAVLAASEDAMIAAEASLPSEVNAELSSYATPASNISDIVTTPTSIDEFVEIVPAAAVVGEPETTKIEAPPVMKILKFAIPAVGVWLCSPLLSLIDTSAVGVLSGTTQQAALNPAVAVTDYAALLIAFLYTATTNLVASAQESDRTLPGKPKTTSAMIGAMQLSTYVGLGLGATLFAFARPLLRAIIGNDALDPAVFAAAMKYVRIRALGMPAAAIIGSAQAGCLGCKDIKSPLYVLLAAAVVNFLGDACFVGCKHPWIGGAAGAAWATVFSQYAALAIFVRWLVQKPKSGNARPKVVDLTKNIMDLMSKDGDKRRKEINNLQSNEVQLPKKESKRRGLGGKINGLFGKKDNDAPAVVKATRNDDTASVRGLLAGRLSGLDLVKLPKKEVAKEFAPYVAPVTVTQIGRVSGYVAMSHVVSSSLGTVSMAAQQVIVSVFYCLCPIADSLSLTAQSFIPGISEKKASKERADALRKTARNFLKAGGVFGAVMAAAIGLLPVMSGFFTGDPAVVSLVNTVVPILVAFFSVHGVMQATEGVLLGQKDLGFLGKMYGAFFVAVPFFMLRVKRAALAGVPGISIASVWSVFLAYQIFRVIVWVARVELIQKATDRAAASLSDLRP</sequence>
<evidence type="ECO:0000256" key="1">
    <source>
        <dbReference type="ARBA" id="ARBA00004141"/>
    </source>
</evidence>
<evidence type="ECO:0000313" key="9">
    <source>
        <dbReference type="Proteomes" id="UP001153069"/>
    </source>
</evidence>
<feature type="signal peptide" evidence="7">
    <location>
        <begin position="1"/>
        <end position="18"/>
    </location>
</feature>
<dbReference type="InterPro" id="IPR044644">
    <property type="entry name" value="DinF-like"/>
</dbReference>
<comment type="caution">
    <text evidence="8">The sequence shown here is derived from an EMBL/GenBank/DDBJ whole genome shotgun (WGS) entry which is preliminary data.</text>
</comment>
<feature type="transmembrane region" description="Helical" evidence="6">
    <location>
        <begin position="384"/>
        <end position="409"/>
    </location>
</feature>
<dbReference type="PANTHER" id="PTHR42893:SF9">
    <property type="entry name" value="PROTEIN DETOXIFICATION 46, CHLOROPLASTIC"/>
    <property type="match status" value="1"/>
</dbReference>
<evidence type="ECO:0000256" key="3">
    <source>
        <dbReference type="ARBA" id="ARBA00022692"/>
    </source>
</evidence>
<dbReference type="Pfam" id="PF01554">
    <property type="entry name" value="MatE"/>
    <property type="match status" value="1"/>
</dbReference>
<comment type="similarity">
    <text evidence="2">Belongs to the multi antimicrobial extrusion (MATE) (TC 2.A.66.1) family.</text>
</comment>
<dbReference type="GO" id="GO:0042910">
    <property type="term" value="F:xenobiotic transmembrane transporter activity"/>
    <property type="evidence" value="ECO:0007669"/>
    <property type="project" value="InterPro"/>
</dbReference>
<feature type="transmembrane region" description="Helical" evidence="6">
    <location>
        <begin position="308"/>
        <end position="329"/>
    </location>
</feature>
<feature type="transmembrane region" description="Helical" evidence="6">
    <location>
        <begin position="632"/>
        <end position="654"/>
    </location>
</feature>
<reference evidence="8" key="1">
    <citation type="submission" date="2020-06" db="EMBL/GenBank/DDBJ databases">
        <authorList>
            <consortium name="Plant Systems Biology data submission"/>
        </authorList>
    </citation>
    <scope>NUCLEOTIDE SEQUENCE</scope>
    <source>
        <strain evidence="8">D6</strain>
    </source>
</reference>
<dbReference type="GO" id="GO:0015297">
    <property type="term" value="F:antiporter activity"/>
    <property type="evidence" value="ECO:0007669"/>
    <property type="project" value="InterPro"/>
</dbReference>
<keyword evidence="4 6" id="KW-1133">Transmembrane helix</keyword>
<evidence type="ECO:0000256" key="7">
    <source>
        <dbReference type="SAM" id="SignalP"/>
    </source>
</evidence>
<feature type="transmembrane region" description="Helical" evidence="6">
    <location>
        <begin position="265"/>
        <end position="288"/>
    </location>
</feature>
<dbReference type="Proteomes" id="UP001153069">
    <property type="component" value="Unassembled WGS sequence"/>
</dbReference>
<feature type="transmembrane region" description="Helical" evidence="6">
    <location>
        <begin position="415"/>
        <end position="435"/>
    </location>
</feature>
<dbReference type="InterPro" id="IPR002528">
    <property type="entry name" value="MATE_fam"/>
</dbReference>
<evidence type="ECO:0000256" key="6">
    <source>
        <dbReference type="SAM" id="Phobius"/>
    </source>
</evidence>
<dbReference type="PANTHER" id="PTHR42893">
    <property type="entry name" value="PROTEIN DETOXIFICATION 44, CHLOROPLASTIC-RELATED"/>
    <property type="match status" value="1"/>
</dbReference>
<evidence type="ECO:0000256" key="2">
    <source>
        <dbReference type="ARBA" id="ARBA00010199"/>
    </source>
</evidence>
<keyword evidence="7" id="KW-0732">Signal</keyword>
<gene>
    <name evidence="8" type="ORF">SEMRO_61_G035190.1</name>
</gene>
<evidence type="ECO:0000256" key="4">
    <source>
        <dbReference type="ARBA" id="ARBA00022989"/>
    </source>
</evidence>
<dbReference type="AlphaFoldDB" id="A0A9N8H3I8"/>
<protein>
    <submittedName>
        <fullName evidence="8">Protein DETOXIFICATION</fullName>
    </submittedName>
</protein>
<feature type="transmembrane region" description="Helical" evidence="6">
    <location>
        <begin position="718"/>
        <end position="741"/>
    </location>
</feature>
<evidence type="ECO:0000256" key="5">
    <source>
        <dbReference type="ARBA" id="ARBA00023136"/>
    </source>
</evidence>
<evidence type="ECO:0000313" key="8">
    <source>
        <dbReference type="EMBL" id="CAB9499466.1"/>
    </source>
</evidence>
<dbReference type="GO" id="GO:0016020">
    <property type="term" value="C:membrane"/>
    <property type="evidence" value="ECO:0007669"/>
    <property type="project" value="UniProtKB-SubCell"/>
</dbReference>
<proteinExistence type="inferred from homology"/>
<accession>A0A9N8H3I8</accession>
<name>A0A9N8H3I8_9STRA</name>
<feature type="transmembrane region" description="Helical" evidence="6">
    <location>
        <begin position="693"/>
        <end position="712"/>
    </location>
</feature>
<keyword evidence="5 6" id="KW-0472">Membrane</keyword>
<keyword evidence="9" id="KW-1185">Reference proteome</keyword>
<comment type="subcellular location">
    <subcellularLocation>
        <location evidence="1">Membrane</location>
        <topology evidence="1">Multi-pass membrane protein</topology>
    </subcellularLocation>
</comment>
<organism evidence="8 9">
    <name type="scientific">Seminavis robusta</name>
    <dbReference type="NCBI Taxonomy" id="568900"/>
    <lineage>
        <taxon>Eukaryota</taxon>
        <taxon>Sar</taxon>
        <taxon>Stramenopiles</taxon>
        <taxon>Ochrophyta</taxon>
        <taxon>Bacillariophyta</taxon>
        <taxon>Bacillariophyceae</taxon>
        <taxon>Bacillariophycidae</taxon>
        <taxon>Naviculales</taxon>
        <taxon>Naviculaceae</taxon>
        <taxon>Seminavis</taxon>
    </lineage>
</organism>
<feature type="transmembrane region" description="Helical" evidence="6">
    <location>
        <begin position="660"/>
        <end position="681"/>
    </location>
</feature>
<dbReference type="EMBL" id="CAICTM010000060">
    <property type="protein sequence ID" value="CAB9499466.1"/>
    <property type="molecule type" value="Genomic_DNA"/>
</dbReference>
<dbReference type="OrthoDB" id="423427at2759"/>
<feature type="transmembrane region" description="Helical" evidence="6">
    <location>
        <begin position="228"/>
        <end position="253"/>
    </location>
</feature>